<dbReference type="EMBL" id="LT985188">
    <property type="protein sequence ID" value="SPD86497.1"/>
    <property type="molecule type" value="Genomic_DNA"/>
</dbReference>
<keyword evidence="3" id="KW-1185">Reference proteome</keyword>
<feature type="region of interest" description="Disordered" evidence="1">
    <location>
        <begin position="1"/>
        <end position="30"/>
    </location>
</feature>
<gene>
    <name evidence="2" type="ORF">MPLG2_1461</name>
</gene>
<feature type="compositionally biased region" description="Low complexity" evidence="1">
    <location>
        <begin position="10"/>
        <end position="24"/>
    </location>
</feature>
<evidence type="ECO:0000256" key="1">
    <source>
        <dbReference type="SAM" id="MobiDB-lite"/>
    </source>
</evidence>
<dbReference type="KEGG" id="mgg:MPLG2_1461"/>
<evidence type="ECO:0000313" key="3">
    <source>
        <dbReference type="Proteomes" id="UP000238164"/>
    </source>
</evidence>
<proteinExistence type="predicted"/>
<name>A0A2N9JEE9_9ACTN</name>
<organism evidence="2 3">
    <name type="scientific">Micropruina glycogenica</name>
    <dbReference type="NCBI Taxonomy" id="75385"/>
    <lineage>
        <taxon>Bacteria</taxon>
        <taxon>Bacillati</taxon>
        <taxon>Actinomycetota</taxon>
        <taxon>Actinomycetes</taxon>
        <taxon>Propionibacteriales</taxon>
        <taxon>Nocardioidaceae</taxon>
        <taxon>Micropruina</taxon>
    </lineage>
</organism>
<dbReference type="AlphaFoldDB" id="A0A2N9JEE9"/>
<reference evidence="2 3" key="1">
    <citation type="submission" date="2018-02" db="EMBL/GenBank/DDBJ databases">
        <authorList>
            <person name="Cohen D.B."/>
            <person name="Kent A.D."/>
        </authorList>
    </citation>
    <scope>NUCLEOTIDE SEQUENCE [LARGE SCALE GENOMIC DNA]</scope>
    <source>
        <strain evidence="2">1</strain>
    </source>
</reference>
<protein>
    <submittedName>
        <fullName evidence="2">Uncharacterized protein</fullName>
    </submittedName>
</protein>
<sequence>MAGSSKNTGSTSPSACAAAKAGWSARRRSRRSHRILVMHPIVACRASGPNPPQGVIRIRGRFYLWLRGRFYFWFRGRFSFGSGDGSCSGSGNGSLDPDLK</sequence>
<evidence type="ECO:0000313" key="2">
    <source>
        <dbReference type="EMBL" id="SPD86497.1"/>
    </source>
</evidence>
<accession>A0A2N9JEE9</accession>
<dbReference type="Proteomes" id="UP000238164">
    <property type="component" value="Chromosome 1"/>
</dbReference>